<keyword evidence="4" id="KW-1185">Reference proteome</keyword>
<dbReference type="InterPro" id="IPR023631">
    <property type="entry name" value="Amidase_dom"/>
</dbReference>
<dbReference type="SUPFAM" id="SSF75304">
    <property type="entry name" value="Amidase signature (AS) enzymes"/>
    <property type="match status" value="1"/>
</dbReference>
<evidence type="ECO:0000313" key="4">
    <source>
        <dbReference type="Proteomes" id="UP000184330"/>
    </source>
</evidence>
<sequence>MIRQPAGSSRMPLPQTRKVLQKCHFLRASYTFTNEVATTIEMQTTVIVDFGSQKYALGPWIHSISFAQESSSNRVSPAVVLSVRNGGLNSRAIYAKISEFQHLDDVYSHAFLTDTVVLQTTKLSTICLKTAASILRDCGEKLGVKWNPVKILMLQSPPLKEIPDGPYFIHGQGIFEAWKVFSVLNAVSSDGNWKGVAVPSRLYDKPSPQRPLAGKRISIKDNMKLSGIATTLSSQSFLDTYGTDTKNAAYISRLIKLGAVIVGKTKMTAFASGEKPPDDWIDFRCPRNPRGDRYLQPTGSSTGAAASLAAYEWLDFSIGTDTTGSIRFPAVFCGLFGIRLSMNIAAPFEGVYPNSPYFDAVGLLSRDLQSLLYLAKSSLNKDIKDYCRFPKSILYFTDFVSSDPAEETIMAKFMNILENFLDVKTTKLCLAELWSKLPPPEANGKPLLEFVKTTIDNINRYDCYHEYDGYREDHQIKFGYPPYISPFMKWKWGRGENFPLSGKEQSVKEMEIFKSWFKNNVLQEDEETGSTAIVVLPCAMTKSMYRDVVPAESHDISEWLASMDLATVTGMPQVVLPVAQTAYLSKVTERTEYLPCTVSIAGASGSDLMLLKLANGALEKAGWPTKVLTGARTFLLGDNNRNVGVKDSCEDLEDCMTVNDSEMVRNPGLVRKHNWKEVKDQVPGGRRCVRAQPQGQVVRDVIITDLLGSQYLGYM</sequence>
<evidence type="ECO:0000259" key="2">
    <source>
        <dbReference type="Pfam" id="PF26053"/>
    </source>
</evidence>
<reference evidence="3 4" key="1">
    <citation type="submission" date="2016-03" db="EMBL/GenBank/DDBJ databases">
        <authorList>
            <person name="Ploux O."/>
        </authorList>
    </citation>
    <scope>NUCLEOTIDE SEQUENCE [LARGE SCALE GENOMIC DNA]</scope>
    <source>
        <strain evidence="3 4">UAMH 11012</strain>
    </source>
</reference>
<dbReference type="InterPro" id="IPR058329">
    <property type="entry name" value="Arp1_N"/>
</dbReference>
<dbReference type="EMBL" id="FJOG01000012">
    <property type="protein sequence ID" value="CZR58635.1"/>
    <property type="molecule type" value="Genomic_DNA"/>
</dbReference>
<dbReference type="Gene3D" id="3.90.1300.10">
    <property type="entry name" value="Amidase signature (AS) domain"/>
    <property type="match status" value="1"/>
</dbReference>
<accession>A0A1L7X0U2</accession>
<dbReference type="PANTHER" id="PTHR46310">
    <property type="entry name" value="AMIDASE 1"/>
    <property type="match status" value="1"/>
</dbReference>
<gene>
    <name evidence="3" type="ORF">PAC_08527</name>
</gene>
<dbReference type="Proteomes" id="UP000184330">
    <property type="component" value="Unassembled WGS sequence"/>
</dbReference>
<dbReference type="OrthoDB" id="5423360at2759"/>
<name>A0A1L7X0U2_9HELO</name>
<dbReference type="Pfam" id="PF01425">
    <property type="entry name" value="Amidase"/>
    <property type="match status" value="1"/>
</dbReference>
<proteinExistence type="predicted"/>
<evidence type="ECO:0000313" key="3">
    <source>
        <dbReference type="EMBL" id="CZR58635.1"/>
    </source>
</evidence>
<dbReference type="InterPro" id="IPR036928">
    <property type="entry name" value="AS_sf"/>
</dbReference>
<feature type="domain" description="Scytalone dehydratase-like protein Arp1 N-terminal" evidence="2">
    <location>
        <begin position="66"/>
        <end position="170"/>
    </location>
</feature>
<organism evidence="3 4">
    <name type="scientific">Phialocephala subalpina</name>
    <dbReference type="NCBI Taxonomy" id="576137"/>
    <lineage>
        <taxon>Eukaryota</taxon>
        <taxon>Fungi</taxon>
        <taxon>Dikarya</taxon>
        <taxon>Ascomycota</taxon>
        <taxon>Pezizomycotina</taxon>
        <taxon>Leotiomycetes</taxon>
        <taxon>Helotiales</taxon>
        <taxon>Mollisiaceae</taxon>
        <taxon>Phialocephala</taxon>
        <taxon>Phialocephala fortinii species complex</taxon>
    </lineage>
</organism>
<dbReference type="STRING" id="576137.A0A1L7X0U2"/>
<dbReference type="PANTHER" id="PTHR46310:SF7">
    <property type="entry name" value="AMIDASE 1"/>
    <property type="match status" value="1"/>
</dbReference>
<dbReference type="Pfam" id="PF26053">
    <property type="entry name" value="DUF8016"/>
    <property type="match status" value="1"/>
</dbReference>
<evidence type="ECO:0000259" key="1">
    <source>
        <dbReference type="Pfam" id="PF01425"/>
    </source>
</evidence>
<feature type="domain" description="Amidase" evidence="1">
    <location>
        <begin position="207"/>
        <end position="386"/>
    </location>
</feature>
<protein>
    <submittedName>
        <fullName evidence="3">Uncharacterized protein</fullName>
    </submittedName>
</protein>
<dbReference type="AlphaFoldDB" id="A0A1L7X0U2"/>